<dbReference type="EMBL" id="LR862152">
    <property type="protein sequence ID" value="CAD1834908.1"/>
    <property type="molecule type" value="Genomic_DNA"/>
</dbReference>
<feature type="compositionally biased region" description="Polar residues" evidence="1">
    <location>
        <begin position="1"/>
        <end position="16"/>
    </location>
</feature>
<evidence type="ECO:0000256" key="1">
    <source>
        <dbReference type="SAM" id="MobiDB-lite"/>
    </source>
</evidence>
<feature type="compositionally biased region" description="Polar residues" evidence="1">
    <location>
        <begin position="23"/>
        <end position="33"/>
    </location>
</feature>
<reference evidence="2" key="1">
    <citation type="submission" date="2020-07" db="EMBL/GenBank/DDBJ databases">
        <authorList>
            <person name="Lin J."/>
        </authorList>
    </citation>
    <scope>NUCLEOTIDE SEQUENCE</scope>
</reference>
<dbReference type="AlphaFoldDB" id="A0A6V7PW61"/>
<organism evidence="2">
    <name type="scientific">Ananas comosus var. bracteatus</name>
    <name type="common">red pineapple</name>
    <dbReference type="NCBI Taxonomy" id="296719"/>
    <lineage>
        <taxon>Eukaryota</taxon>
        <taxon>Viridiplantae</taxon>
        <taxon>Streptophyta</taxon>
        <taxon>Embryophyta</taxon>
        <taxon>Tracheophyta</taxon>
        <taxon>Spermatophyta</taxon>
        <taxon>Magnoliopsida</taxon>
        <taxon>Liliopsida</taxon>
        <taxon>Poales</taxon>
        <taxon>Bromeliaceae</taxon>
        <taxon>Bromelioideae</taxon>
        <taxon>Ananas</taxon>
    </lineage>
</organism>
<protein>
    <submittedName>
        <fullName evidence="2">Uncharacterized protein</fullName>
    </submittedName>
</protein>
<dbReference type="PANTHER" id="PTHR46245">
    <property type="entry name" value="B3 DOMAIN-CONTAINING PROTEIN OS07G0563300"/>
    <property type="match status" value="1"/>
</dbReference>
<dbReference type="PANTHER" id="PTHR46245:SF10">
    <property type="entry name" value="B3 DOMAIN-CONTAINING TRANSCRIPTION FACTOR VAL3"/>
    <property type="match status" value="1"/>
</dbReference>
<name>A0A6V7PW61_ANACO</name>
<gene>
    <name evidence="2" type="ORF">CB5_LOCUS18119</name>
</gene>
<evidence type="ECO:0000313" key="2">
    <source>
        <dbReference type="EMBL" id="CAD1834908.1"/>
    </source>
</evidence>
<proteinExistence type="predicted"/>
<sequence>MISFSYQFVEDTQTVKSGPEGGNESTAVDSNANIPLRPPKGIIESRNPSSHGDQATLPKFDKGGFIQKDGPLGKYSHGPTERKGSSLGSKSKRLRIENEDSMELKLSWEEAQELLRPPPNSVPSVVVIEGHEFEEYEQAEKSAVLQILRYKLPSRRTESVLRLFDANATRTCSDTLQSCRQASTTEHQGSHNYR</sequence>
<feature type="region of interest" description="Disordered" evidence="1">
    <location>
        <begin position="1"/>
        <end position="100"/>
    </location>
</feature>
<accession>A0A6V7PW61</accession>